<dbReference type="InterPro" id="IPR013655">
    <property type="entry name" value="PAS_fold_3"/>
</dbReference>
<dbReference type="SUPFAM" id="SSF141868">
    <property type="entry name" value="EAL domain-like"/>
    <property type="match status" value="1"/>
</dbReference>
<dbReference type="GO" id="GO:0006355">
    <property type="term" value="P:regulation of DNA-templated transcription"/>
    <property type="evidence" value="ECO:0007669"/>
    <property type="project" value="InterPro"/>
</dbReference>
<dbReference type="InterPro" id="IPR000160">
    <property type="entry name" value="GGDEF_dom"/>
</dbReference>
<dbReference type="InterPro" id="IPR000014">
    <property type="entry name" value="PAS"/>
</dbReference>
<dbReference type="STRING" id="28092.WM40_03420"/>
<dbReference type="AlphaFoldDB" id="A0A0F5K547"/>
<dbReference type="PANTHER" id="PTHR44757">
    <property type="entry name" value="DIGUANYLATE CYCLASE DGCP"/>
    <property type="match status" value="1"/>
</dbReference>
<dbReference type="Proteomes" id="UP000033618">
    <property type="component" value="Unassembled WGS sequence"/>
</dbReference>
<evidence type="ECO:0000313" key="5">
    <source>
        <dbReference type="EMBL" id="KKB65004.1"/>
    </source>
</evidence>
<evidence type="ECO:0000259" key="4">
    <source>
        <dbReference type="PROSITE" id="PS50887"/>
    </source>
</evidence>
<feature type="domain" description="PAC" evidence="2">
    <location>
        <begin position="98"/>
        <end position="150"/>
    </location>
</feature>
<dbReference type="Pfam" id="PF08447">
    <property type="entry name" value="PAS_3"/>
    <property type="match status" value="1"/>
</dbReference>
<evidence type="ECO:0000259" key="1">
    <source>
        <dbReference type="PROSITE" id="PS50112"/>
    </source>
</evidence>
<feature type="domain" description="GGDEF" evidence="4">
    <location>
        <begin position="308"/>
        <end position="440"/>
    </location>
</feature>
<keyword evidence="6" id="KW-1185">Reference proteome</keyword>
<dbReference type="InterPro" id="IPR029787">
    <property type="entry name" value="Nucleotide_cyclase"/>
</dbReference>
<protein>
    <recommendedName>
        <fullName evidence="7">Diguanylate cyclase</fullName>
    </recommendedName>
</protein>
<accession>A0A0F5K547</accession>
<reference evidence="5 6" key="1">
    <citation type="submission" date="2015-03" db="EMBL/GenBank/DDBJ databases">
        <title>Draft Genome Sequence of Burkholderia andropogonis type strain ICMP2807, isolated from Sorghum bicolor.</title>
        <authorList>
            <person name="Lopes-Santos L."/>
            <person name="Castro D.B."/>
            <person name="Ottoboni L.M."/>
            <person name="Park D."/>
            <person name="Weirc B.S."/>
            <person name="Destefano S.A."/>
        </authorList>
    </citation>
    <scope>NUCLEOTIDE SEQUENCE [LARGE SCALE GENOMIC DNA]</scope>
    <source>
        <strain evidence="5 6">ICMP2807</strain>
    </source>
</reference>
<dbReference type="InterPro" id="IPR001610">
    <property type="entry name" value="PAC"/>
</dbReference>
<dbReference type="SUPFAM" id="SSF55785">
    <property type="entry name" value="PYP-like sensor domain (PAS domain)"/>
    <property type="match status" value="2"/>
</dbReference>
<dbReference type="EMBL" id="LAQU01000002">
    <property type="protein sequence ID" value="KKB65004.1"/>
    <property type="molecule type" value="Genomic_DNA"/>
</dbReference>
<dbReference type="SMART" id="SM00086">
    <property type="entry name" value="PAC"/>
    <property type="match status" value="1"/>
</dbReference>
<dbReference type="InterPro" id="IPR043128">
    <property type="entry name" value="Rev_trsase/Diguanyl_cyclase"/>
</dbReference>
<dbReference type="NCBIfam" id="TIGR00229">
    <property type="entry name" value="sensory_box"/>
    <property type="match status" value="1"/>
</dbReference>
<dbReference type="SMART" id="SM00052">
    <property type="entry name" value="EAL"/>
    <property type="match status" value="1"/>
</dbReference>
<evidence type="ECO:0008006" key="7">
    <source>
        <dbReference type="Google" id="ProtNLM"/>
    </source>
</evidence>
<dbReference type="CDD" id="cd01949">
    <property type="entry name" value="GGDEF"/>
    <property type="match status" value="1"/>
</dbReference>
<dbReference type="Pfam" id="PF00989">
    <property type="entry name" value="PAS"/>
    <property type="match status" value="1"/>
</dbReference>
<feature type="domain" description="EAL" evidence="3">
    <location>
        <begin position="455"/>
        <end position="705"/>
    </location>
</feature>
<organism evidence="5 6">
    <name type="scientific">Robbsia andropogonis</name>
    <dbReference type="NCBI Taxonomy" id="28092"/>
    <lineage>
        <taxon>Bacteria</taxon>
        <taxon>Pseudomonadati</taxon>
        <taxon>Pseudomonadota</taxon>
        <taxon>Betaproteobacteria</taxon>
        <taxon>Burkholderiales</taxon>
        <taxon>Burkholderiaceae</taxon>
        <taxon>Robbsia</taxon>
    </lineage>
</organism>
<dbReference type="Pfam" id="PF00990">
    <property type="entry name" value="GGDEF"/>
    <property type="match status" value="1"/>
</dbReference>
<feature type="domain" description="PAS" evidence="1">
    <location>
        <begin position="31"/>
        <end position="94"/>
    </location>
</feature>
<dbReference type="CDD" id="cd01948">
    <property type="entry name" value="EAL"/>
    <property type="match status" value="1"/>
</dbReference>
<dbReference type="InterPro" id="IPR013767">
    <property type="entry name" value="PAS_fold"/>
</dbReference>
<dbReference type="Gene3D" id="3.30.450.20">
    <property type="entry name" value="PAS domain"/>
    <property type="match status" value="2"/>
</dbReference>
<dbReference type="SMART" id="SM00091">
    <property type="entry name" value="PAS"/>
    <property type="match status" value="2"/>
</dbReference>
<evidence type="ECO:0000259" key="2">
    <source>
        <dbReference type="PROSITE" id="PS50113"/>
    </source>
</evidence>
<dbReference type="CDD" id="cd00130">
    <property type="entry name" value="PAS"/>
    <property type="match status" value="2"/>
</dbReference>
<dbReference type="Gene3D" id="3.20.20.450">
    <property type="entry name" value="EAL domain"/>
    <property type="match status" value="1"/>
</dbReference>
<dbReference type="InterPro" id="IPR000700">
    <property type="entry name" value="PAS-assoc_C"/>
</dbReference>
<dbReference type="SMART" id="SM00267">
    <property type="entry name" value="GGDEF"/>
    <property type="match status" value="1"/>
</dbReference>
<dbReference type="SUPFAM" id="SSF55073">
    <property type="entry name" value="Nucleotide cyclase"/>
    <property type="match status" value="1"/>
</dbReference>
<dbReference type="Pfam" id="PF00563">
    <property type="entry name" value="EAL"/>
    <property type="match status" value="1"/>
</dbReference>
<proteinExistence type="predicted"/>
<dbReference type="PROSITE" id="PS50883">
    <property type="entry name" value="EAL"/>
    <property type="match status" value="1"/>
</dbReference>
<dbReference type="PANTHER" id="PTHR44757:SF4">
    <property type="entry name" value="DIGUANYLATE CYCLASE DGCE-RELATED"/>
    <property type="match status" value="1"/>
</dbReference>
<dbReference type="InterPro" id="IPR052155">
    <property type="entry name" value="Biofilm_reg_signaling"/>
</dbReference>
<gene>
    <name evidence="5" type="ORF">WM40_03420</name>
</gene>
<dbReference type="NCBIfam" id="TIGR00254">
    <property type="entry name" value="GGDEF"/>
    <property type="match status" value="1"/>
</dbReference>
<dbReference type="InterPro" id="IPR035965">
    <property type="entry name" value="PAS-like_dom_sf"/>
</dbReference>
<sequence length="705" mass="79962">MMHHHKMSNTRSKASISQEQLLVDPEIHGLIIRDSPSALVIATEERRIVFANPACYEMLGYFQGELLEKSTLDITHPDDQNISDGAVKKLLNGEVNNICYEKRYLRKNGTAVWVQMSLSLLRTSRRFSAYFIGQCIDISENKARENMLFEEKELAQVTLNSIADGVIRTNAEGTITLCNKAALQVLHEQEESIVGKKFNEIVSVTTQVEDPTFKEKRYIKKIPNLHYIRVNKKKTLPAFLSMSSIRNMDQEIVGNVLVFQDARGIVSLSEELAIQATHDHLTGLPNRLALESEVKKILKTLDFEKSGKRYFALYIDLDRFKKINDSCGHLAGDRLLKNISLILLKLAEPQDFFSRIGGDEFLLITSGMGIDEINVKAEKILAAVRLYKFHYEGGIYSVGASIGITEFFQFKSMQDIFFESDSACYIAKKTGRSNFKYFNPNNNVILEYKNDLHWRERVTSALYDFESKQKDEFELFFQPIVDAHKSIVGSEALIRLRSVNGDVIPPHDFLPTAARMGMMPSIDRWVLMNAISIIKKLRDKDILKDVLGEFVAVNISADSVASSYFRDTFLAYISSCPDGLHRIRIEITETEHGSWGEDEISFLRLLRDKGVQIILDDFGVAYNSFGLLKRLPLDGIKLDRIFISNLGDDVINYNLVVAIVNIANNLGLSVVAEGIEDEATFDDLKKIGLKMFQGFVFQEPRPLRM</sequence>
<dbReference type="PROSITE" id="PS50112">
    <property type="entry name" value="PAS"/>
    <property type="match status" value="1"/>
</dbReference>
<dbReference type="InterPro" id="IPR035919">
    <property type="entry name" value="EAL_sf"/>
</dbReference>
<dbReference type="Gene3D" id="3.30.70.270">
    <property type="match status" value="1"/>
</dbReference>
<dbReference type="PROSITE" id="PS50113">
    <property type="entry name" value="PAC"/>
    <property type="match status" value="1"/>
</dbReference>
<comment type="caution">
    <text evidence="5">The sequence shown here is derived from an EMBL/GenBank/DDBJ whole genome shotgun (WGS) entry which is preliminary data.</text>
</comment>
<name>A0A0F5K547_9BURK</name>
<evidence type="ECO:0000259" key="3">
    <source>
        <dbReference type="PROSITE" id="PS50883"/>
    </source>
</evidence>
<dbReference type="PATRIC" id="fig|28092.6.peg.814"/>
<dbReference type="InterPro" id="IPR001633">
    <property type="entry name" value="EAL_dom"/>
</dbReference>
<dbReference type="PROSITE" id="PS50887">
    <property type="entry name" value="GGDEF"/>
    <property type="match status" value="1"/>
</dbReference>
<evidence type="ECO:0000313" key="6">
    <source>
        <dbReference type="Proteomes" id="UP000033618"/>
    </source>
</evidence>